<organism evidence="16 17">
    <name type="scientific">Novosphingobium kunmingense</name>
    <dbReference type="NCBI Taxonomy" id="1211806"/>
    <lineage>
        <taxon>Bacteria</taxon>
        <taxon>Pseudomonadati</taxon>
        <taxon>Pseudomonadota</taxon>
        <taxon>Alphaproteobacteria</taxon>
        <taxon>Sphingomonadales</taxon>
        <taxon>Sphingomonadaceae</taxon>
        <taxon>Novosphingobium</taxon>
    </lineage>
</organism>
<dbReference type="RefSeq" id="WP_100867199.1">
    <property type="nucleotide sequence ID" value="NZ_PHUF01000004.1"/>
</dbReference>
<gene>
    <name evidence="16" type="ORF">B0I00_1934</name>
</gene>
<keyword evidence="2 11" id="KW-0813">Transport</keyword>
<keyword evidence="5 11" id="KW-0812">Transmembrane</keyword>
<dbReference type="OrthoDB" id="7177879at2"/>
<comment type="similarity">
    <text evidence="11 12">Belongs to the TonB-dependent receptor family.</text>
</comment>
<dbReference type="Gene3D" id="2.170.130.10">
    <property type="entry name" value="TonB-dependent receptor, plug domain"/>
    <property type="match status" value="1"/>
</dbReference>
<dbReference type="Proteomes" id="UP000232587">
    <property type="component" value="Unassembled WGS sequence"/>
</dbReference>
<evidence type="ECO:0000256" key="13">
    <source>
        <dbReference type="SAM" id="SignalP"/>
    </source>
</evidence>
<dbReference type="EMBL" id="PHUF01000004">
    <property type="protein sequence ID" value="PKB14347.1"/>
    <property type="molecule type" value="Genomic_DNA"/>
</dbReference>
<keyword evidence="10 11" id="KW-0998">Cell outer membrane</keyword>
<keyword evidence="16" id="KW-0675">Receptor</keyword>
<dbReference type="InterPro" id="IPR036942">
    <property type="entry name" value="Beta-barrel_TonB_sf"/>
</dbReference>
<feature type="signal peptide" evidence="13">
    <location>
        <begin position="1"/>
        <end position="30"/>
    </location>
</feature>
<evidence type="ECO:0000256" key="12">
    <source>
        <dbReference type="RuleBase" id="RU003357"/>
    </source>
</evidence>
<keyword evidence="9 11" id="KW-0472">Membrane</keyword>
<comment type="subcellular location">
    <subcellularLocation>
        <location evidence="1 11">Cell outer membrane</location>
        <topology evidence="1 11">Multi-pass membrane protein</topology>
    </subcellularLocation>
</comment>
<keyword evidence="17" id="KW-1185">Reference proteome</keyword>
<dbReference type="PANTHER" id="PTHR32552:SF81">
    <property type="entry name" value="TONB-DEPENDENT OUTER MEMBRANE RECEPTOR"/>
    <property type="match status" value="1"/>
</dbReference>
<keyword evidence="8 12" id="KW-0798">TonB box</keyword>
<comment type="caution">
    <text evidence="16">The sequence shown here is derived from an EMBL/GenBank/DDBJ whole genome shotgun (WGS) entry which is preliminary data.</text>
</comment>
<keyword evidence="6" id="KW-0408">Iron</keyword>
<keyword evidence="3 11" id="KW-1134">Transmembrane beta strand</keyword>
<evidence type="ECO:0000256" key="11">
    <source>
        <dbReference type="PROSITE-ProRule" id="PRU01360"/>
    </source>
</evidence>
<evidence type="ECO:0000256" key="10">
    <source>
        <dbReference type="ARBA" id="ARBA00023237"/>
    </source>
</evidence>
<protein>
    <submittedName>
        <fullName evidence="16">Iron complex outermembrane receptor protein</fullName>
    </submittedName>
</protein>
<dbReference type="InterPro" id="IPR000531">
    <property type="entry name" value="Beta-barrel_TonB"/>
</dbReference>
<dbReference type="Pfam" id="PF07715">
    <property type="entry name" value="Plug"/>
    <property type="match status" value="1"/>
</dbReference>
<dbReference type="Pfam" id="PF00593">
    <property type="entry name" value="TonB_dep_Rec_b-barrel"/>
    <property type="match status" value="1"/>
</dbReference>
<evidence type="ECO:0000256" key="6">
    <source>
        <dbReference type="ARBA" id="ARBA00023004"/>
    </source>
</evidence>
<proteinExistence type="inferred from homology"/>
<keyword evidence="7" id="KW-0406">Ion transport</keyword>
<dbReference type="Gene3D" id="2.40.170.20">
    <property type="entry name" value="TonB-dependent receptor, beta-barrel domain"/>
    <property type="match status" value="1"/>
</dbReference>
<dbReference type="GO" id="GO:0006826">
    <property type="term" value="P:iron ion transport"/>
    <property type="evidence" value="ECO:0007669"/>
    <property type="project" value="UniProtKB-KW"/>
</dbReference>
<evidence type="ECO:0000256" key="8">
    <source>
        <dbReference type="ARBA" id="ARBA00023077"/>
    </source>
</evidence>
<evidence type="ECO:0000256" key="7">
    <source>
        <dbReference type="ARBA" id="ARBA00023065"/>
    </source>
</evidence>
<evidence type="ECO:0000259" key="15">
    <source>
        <dbReference type="Pfam" id="PF07715"/>
    </source>
</evidence>
<evidence type="ECO:0000256" key="5">
    <source>
        <dbReference type="ARBA" id="ARBA00022692"/>
    </source>
</evidence>
<dbReference type="AlphaFoldDB" id="A0A2N0H5Z6"/>
<dbReference type="GO" id="GO:0009279">
    <property type="term" value="C:cell outer membrane"/>
    <property type="evidence" value="ECO:0007669"/>
    <property type="project" value="UniProtKB-SubCell"/>
</dbReference>
<dbReference type="InterPro" id="IPR037066">
    <property type="entry name" value="Plug_dom_sf"/>
</dbReference>
<evidence type="ECO:0000256" key="1">
    <source>
        <dbReference type="ARBA" id="ARBA00004571"/>
    </source>
</evidence>
<sequence>MNCKTSGNLTRLFLSTAVSAMAFAAAPALAQDAPDTQSSASDQGLGEIVVTARKVSENLQDVPVAVTVLTGNDLEVRNVQRLQDIARFTPGMSMRPGSSTPSALTITLRGQVQSDILITLDPSVGTYVDGVYWARAYGLNGDFLDAQSVQVLKGPQGTLFGRNTTGGALLITSNNPDLDDFSGKASVTYGRFNEFQATGIVNLPIVPGKVGLRLAGSRLTRDGYTTNVVPAGTASAVSRTNTAVAQLPPTGSLNGLKFDNRDRWNFRGKLDVKPTDNLTLRFSGEYFEMDEASPAREVRMLTSPFTATNTTYSLGATAALYVGLLNGGPSPTTPAAQFANILLGISSIKNNIDALAADPDITSINEVPYAFAKTQTYGFTGILDTSFGQVQLITGYRKIDSHAGLDLDGSRYAIHFTEGQQSVKQYSGELQITGKGFDNKLDFAVGMFAFHESGFDQSVSIVAPLLNPVTSHFYGLIDNDSIGVYGQGTFHLTDQLSFTGGLRYSIDDKGLESRNNNYNTITSTTTCSLFTAPAIVGPELVGVPACAVRARNSFSGVSYTAGVEYKPNDDILLYAKTAKGFRSGGQNLRAPTAVFLVPFKPEIAYSYEVGFKGEFFDRRARLNLAAYQTDISNIQRSTLISNPSGAGASATVLGNAGKARFRGIEAELQAQLFEGFVLSLNGALTDPKYISYADLTGDRSFEPFDSVAEQQFGVAGDYTREFGGVKLKLHADYAWTGKTAMSSYNWVQNAASGTVPGAVNTQNDQVIATTTRPAMGILGARAALSFNDDMFEIAVFGRNITNNRAYYNPLLVAPVGYVQSSRMEPATYGVTATVNF</sequence>
<dbReference type="PANTHER" id="PTHR32552">
    <property type="entry name" value="FERRICHROME IRON RECEPTOR-RELATED"/>
    <property type="match status" value="1"/>
</dbReference>
<evidence type="ECO:0000313" key="17">
    <source>
        <dbReference type="Proteomes" id="UP000232587"/>
    </source>
</evidence>
<keyword evidence="4" id="KW-0410">Iron transport</keyword>
<dbReference type="InterPro" id="IPR039426">
    <property type="entry name" value="TonB-dep_rcpt-like"/>
</dbReference>
<dbReference type="SUPFAM" id="SSF56935">
    <property type="entry name" value="Porins"/>
    <property type="match status" value="1"/>
</dbReference>
<evidence type="ECO:0000313" key="16">
    <source>
        <dbReference type="EMBL" id="PKB14347.1"/>
    </source>
</evidence>
<feature type="domain" description="TonB-dependent receptor-like beta-barrel" evidence="14">
    <location>
        <begin position="369"/>
        <end position="799"/>
    </location>
</feature>
<evidence type="ECO:0000256" key="4">
    <source>
        <dbReference type="ARBA" id="ARBA00022496"/>
    </source>
</evidence>
<evidence type="ECO:0000256" key="3">
    <source>
        <dbReference type="ARBA" id="ARBA00022452"/>
    </source>
</evidence>
<name>A0A2N0H5Z6_9SPHN</name>
<feature type="chain" id="PRO_5014812846" evidence="13">
    <location>
        <begin position="31"/>
        <end position="836"/>
    </location>
</feature>
<reference evidence="16 17" key="1">
    <citation type="submission" date="2017-11" db="EMBL/GenBank/DDBJ databases">
        <title>Genomic Encyclopedia of Type Strains, Phase III (KMG-III): the genomes of soil and plant-associated and newly described type strains.</title>
        <authorList>
            <person name="Whitman W."/>
        </authorList>
    </citation>
    <scope>NUCLEOTIDE SEQUENCE [LARGE SCALE GENOMIC DNA]</scope>
    <source>
        <strain evidence="16 17">CGMCC 1.12274</strain>
    </source>
</reference>
<dbReference type="PROSITE" id="PS52016">
    <property type="entry name" value="TONB_DEPENDENT_REC_3"/>
    <property type="match status" value="1"/>
</dbReference>
<feature type="domain" description="TonB-dependent receptor plug" evidence="15">
    <location>
        <begin position="59"/>
        <end position="168"/>
    </location>
</feature>
<accession>A0A2N0H5Z6</accession>
<evidence type="ECO:0000256" key="2">
    <source>
        <dbReference type="ARBA" id="ARBA00022448"/>
    </source>
</evidence>
<evidence type="ECO:0000256" key="9">
    <source>
        <dbReference type="ARBA" id="ARBA00023136"/>
    </source>
</evidence>
<dbReference type="InterPro" id="IPR012910">
    <property type="entry name" value="Plug_dom"/>
</dbReference>
<evidence type="ECO:0000259" key="14">
    <source>
        <dbReference type="Pfam" id="PF00593"/>
    </source>
</evidence>
<keyword evidence="13" id="KW-0732">Signal</keyword>